<dbReference type="InterPro" id="IPR013424">
    <property type="entry name" value="Ice-binding_C"/>
</dbReference>
<dbReference type="NCBIfam" id="TIGR02595">
    <property type="entry name" value="PEP_CTERM"/>
    <property type="match status" value="1"/>
</dbReference>
<evidence type="ECO:0000313" key="2">
    <source>
        <dbReference type="EMBL" id="QDS96908.1"/>
    </source>
</evidence>
<dbReference type="EMBL" id="CP036263">
    <property type="protein sequence ID" value="QDS96908.1"/>
    <property type="molecule type" value="Genomic_DNA"/>
</dbReference>
<sequence length="331" mass="33235" precursor="true">MRTHLRDICFGFAIIGMLAGTSQAATLRMSTSGNWNVAANWDGGAVPTNGTSDLANVGSSSGGGISPATAEVTDAQDASRIILGESTSTTGTINVQSGGSLTDFNRTQIAAGPTSTGTLNVYSGGTFTHSGTGGFVVGNGAGSNGTLSVDGGTVISTTQGVSIGSSSGGANATGLVEVKNGGTLNVTVNQQSLLYDDWTLSVSGSSADVDFAGQLRALNSGTYKVGVDGDLNVDLANSLRLDAHTMTIEPMALGALASGDYTVMRYSSLASGTDASDMALNDVDPSGTWTIQSVGSNALVLNYAAATIPEPTSLVMLTLAAGLGLTVRKRR</sequence>
<protein>
    <recommendedName>
        <fullName evidence="4">PEP-CTERM protein-sorting domain-containing protein</fullName>
    </recommendedName>
</protein>
<evidence type="ECO:0000313" key="3">
    <source>
        <dbReference type="Proteomes" id="UP000319852"/>
    </source>
</evidence>
<name>A0A517MPU6_9BACT</name>
<organism evidence="2 3">
    <name type="scientific">Adhaeretor mobilis</name>
    <dbReference type="NCBI Taxonomy" id="1930276"/>
    <lineage>
        <taxon>Bacteria</taxon>
        <taxon>Pseudomonadati</taxon>
        <taxon>Planctomycetota</taxon>
        <taxon>Planctomycetia</taxon>
        <taxon>Pirellulales</taxon>
        <taxon>Lacipirellulaceae</taxon>
        <taxon>Adhaeretor</taxon>
    </lineage>
</organism>
<reference evidence="2 3" key="1">
    <citation type="submission" date="2019-02" db="EMBL/GenBank/DDBJ databases">
        <title>Deep-cultivation of Planctomycetes and their phenomic and genomic characterization uncovers novel biology.</title>
        <authorList>
            <person name="Wiegand S."/>
            <person name="Jogler M."/>
            <person name="Boedeker C."/>
            <person name="Pinto D."/>
            <person name="Vollmers J."/>
            <person name="Rivas-Marin E."/>
            <person name="Kohn T."/>
            <person name="Peeters S.H."/>
            <person name="Heuer A."/>
            <person name="Rast P."/>
            <person name="Oberbeckmann S."/>
            <person name="Bunk B."/>
            <person name="Jeske O."/>
            <person name="Meyerdierks A."/>
            <person name="Storesund J.E."/>
            <person name="Kallscheuer N."/>
            <person name="Luecker S."/>
            <person name="Lage O.M."/>
            <person name="Pohl T."/>
            <person name="Merkel B.J."/>
            <person name="Hornburger P."/>
            <person name="Mueller R.-W."/>
            <person name="Bruemmer F."/>
            <person name="Labrenz M."/>
            <person name="Spormann A.M."/>
            <person name="Op den Camp H."/>
            <person name="Overmann J."/>
            <person name="Amann R."/>
            <person name="Jetten M.S.M."/>
            <person name="Mascher T."/>
            <person name="Medema M.H."/>
            <person name="Devos D.P."/>
            <person name="Kaster A.-K."/>
            <person name="Ovreas L."/>
            <person name="Rohde M."/>
            <person name="Galperin M.Y."/>
            <person name="Jogler C."/>
        </authorList>
    </citation>
    <scope>NUCLEOTIDE SEQUENCE [LARGE SCALE GENOMIC DNA]</scope>
    <source>
        <strain evidence="2 3">HG15A2</strain>
    </source>
</reference>
<accession>A0A517MPU6</accession>
<dbReference type="KEGG" id="amob:HG15A2_01670"/>
<dbReference type="Proteomes" id="UP000319852">
    <property type="component" value="Chromosome"/>
</dbReference>
<keyword evidence="3" id="KW-1185">Reference proteome</keyword>
<dbReference type="AlphaFoldDB" id="A0A517MPU6"/>
<feature type="chain" id="PRO_5021947482" description="PEP-CTERM protein-sorting domain-containing protein" evidence="1">
    <location>
        <begin position="25"/>
        <end position="331"/>
    </location>
</feature>
<gene>
    <name evidence="2" type="ORF">HG15A2_01670</name>
</gene>
<dbReference type="RefSeq" id="WP_145056878.1">
    <property type="nucleotide sequence ID" value="NZ_CP036263.1"/>
</dbReference>
<keyword evidence="1" id="KW-0732">Signal</keyword>
<evidence type="ECO:0000256" key="1">
    <source>
        <dbReference type="SAM" id="SignalP"/>
    </source>
</evidence>
<feature type="signal peptide" evidence="1">
    <location>
        <begin position="1"/>
        <end position="24"/>
    </location>
</feature>
<evidence type="ECO:0008006" key="4">
    <source>
        <dbReference type="Google" id="ProtNLM"/>
    </source>
</evidence>
<proteinExistence type="predicted"/>